<evidence type="ECO:0000256" key="1">
    <source>
        <dbReference type="ARBA" id="ARBA00004141"/>
    </source>
</evidence>
<evidence type="ECO:0000259" key="4">
    <source>
        <dbReference type="PROSITE" id="PS50850"/>
    </source>
</evidence>
<feature type="transmembrane region" description="Helical" evidence="3">
    <location>
        <begin position="185"/>
        <end position="208"/>
    </location>
</feature>
<feature type="transmembrane region" description="Helical" evidence="3">
    <location>
        <begin position="142"/>
        <end position="165"/>
    </location>
</feature>
<comment type="caution">
    <text evidence="5">The sequence shown here is derived from an EMBL/GenBank/DDBJ whole genome shotgun (WGS) entry which is preliminary data.</text>
</comment>
<dbReference type="PANTHER" id="PTHR11360:SF284">
    <property type="entry name" value="EG:103B4.3 PROTEIN-RELATED"/>
    <property type="match status" value="1"/>
</dbReference>
<dbReference type="Pfam" id="PF07690">
    <property type="entry name" value="MFS_1"/>
    <property type="match status" value="1"/>
</dbReference>
<feature type="domain" description="Major facilitator superfamily (MFS) profile" evidence="4">
    <location>
        <begin position="413"/>
        <end position="608"/>
    </location>
</feature>
<keyword evidence="3" id="KW-0472">Membrane</keyword>
<feature type="compositionally biased region" description="Polar residues" evidence="2">
    <location>
        <begin position="302"/>
        <end position="322"/>
    </location>
</feature>
<dbReference type="Gene3D" id="1.20.1250.20">
    <property type="entry name" value="MFS general substrate transporter like domains"/>
    <property type="match status" value="1"/>
</dbReference>
<dbReference type="AlphaFoldDB" id="A0AAV2Q7K3"/>
<evidence type="ECO:0000256" key="2">
    <source>
        <dbReference type="SAM" id="MobiDB-lite"/>
    </source>
</evidence>
<evidence type="ECO:0000313" key="5">
    <source>
        <dbReference type="EMBL" id="CAL4074610.1"/>
    </source>
</evidence>
<dbReference type="GO" id="GO:0008028">
    <property type="term" value="F:monocarboxylic acid transmembrane transporter activity"/>
    <property type="evidence" value="ECO:0007669"/>
    <property type="project" value="TreeGrafter"/>
</dbReference>
<feature type="transmembrane region" description="Helical" evidence="3">
    <location>
        <begin position="568"/>
        <end position="593"/>
    </location>
</feature>
<protein>
    <recommendedName>
        <fullName evidence="4">Major facilitator superfamily (MFS) profile domain-containing protein</fullName>
    </recommendedName>
</protein>
<sequence>MKDLEEKKKKKQKKTKKKELLEHIADHPPEREYGFWVCISLYTRYKVSPFGADGFTYTFGVFFVQLMPYFDASAAATSWIASILVGVTLGSALLGCLVECCSLIGIPSKVNVFISVICNIINPPCQILGMNYNIFDNSSLHFYYFLSLCCNWLHLMRNFFFLHEIMACGSPFSFRRIFRKIINDLSWQGCLVVLSGIVLNCVVFGAMFRPLEDNQYPTEEDIIDNTEMPMIKVSESSPVNKIRENFSDNNLILQGSSGTTNGNANYNQFGSHGALNPLQENLKNQETSRMAMSQPLLPGATKTPSHTGSSQRINGLGSSQRIGPSKSGSLPPSHHGSGLLYRKDIFYRGSLVNLPEYKNDPQGYRMSITKLPDVEITEPITEKSKVCGCIPCNRETRDALYSLTDWSLLTDGIFLLFSLSNFCTSIGFNAPYVFIVDRAVHLGVSNNDAAYLLSVVGIANTVSRIGLGWISDQPWVNRLYLYNVALTICGVGTCCVFWMTSYASQVFYAVLFGSMSGAYVGLTSVVLVDLLGMEKLTNAFGLLLMFQGIASLIGPPMCGALFDATGSYDYSFLLAGSMIAISGLMLFFIPCIWKIQARNIAKKDANRL</sequence>
<proteinExistence type="predicted"/>
<name>A0AAV2Q7K3_MEGNR</name>
<evidence type="ECO:0000256" key="3">
    <source>
        <dbReference type="SAM" id="Phobius"/>
    </source>
</evidence>
<dbReference type="Proteomes" id="UP001497623">
    <property type="component" value="Unassembled WGS sequence"/>
</dbReference>
<accession>A0AAV2Q7K3</accession>
<dbReference type="SUPFAM" id="SSF103473">
    <property type="entry name" value="MFS general substrate transporter"/>
    <property type="match status" value="1"/>
</dbReference>
<gene>
    <name evidence="5" type="ORF">MNOR_LOCUS9549</name>
</gene>
<dbReference type="InterPro" id="IPR020846">
    <property type="entry name" value="MFS_dom"/>
</dbReference>
<comment type="subcellular location">
    <subcellularLocation>
        <location evidence="1">Membrane</location>
        <topology evidence="1">Multi-pass membrane protein</topology>
    </subcellularLocation>
</comment>
<dbReference type="InterPro" id="IPR011701">
    <property type="entry name" value="MFS"/>
</dbReference>
<reference evidence="5 6" key="1">
    <citation type="submission" date="2024-05" db="EMBL/GenBank/DDBJ databases">
        <authorList>
            <person name="Wallberg A."/>
        </authorList>
    </citation>
    <scope>NUCLEOTIDE SEQUENCE [LARGE SCALE GENOMIC DNA]</scope>
</reference>
<feature type="non-terminal residue" evidence="5">
    <location>
        <position position="608"/>
    </location>
</feature>
<keyword evidence="3" id="KW-1133">Transmembrane helix</keyword>
<feature type="compositionally biased region" description="Low complexity" evidence="2">
    <location>
        <begin position="323"/>
        <end position="335"/>
    </location>
</feature>
<keyword evidence="6" id="KW-1185">Reference proteome</keyword>
<feature type="transmembrane region" description="Helical" evidence="3">
    <location>
        <begin position="506"/>
        <end position="528"/>
    </location>
</feature>
<feature type="transmembrane region" description="Helical" evidence="3">
    <location>
        <begin position="479"/>
        <end position="500"/>
    </location>
</feature>
<dbReference type="PROSITE" id="PS50850">
    <property type="entry name" value="MFS"/>
    <property type="match status" value="1"/>
</dbReference>
<dbReference type="InterPro" id="IPR036259">
    <property type="entry name" value="MFS_trans_sf"/>
</dbReference>
<dbReference type="EMBL" id="CAXKWB010004647">
    <property type="protein sequence ID" value="CAL4074610.1"/>
    <property type="molecule type" value="Genomic_DNA"/>
</dbReference>
<feature type="transmembrane region" description="Helical" evidence="3">
    <location>
        <begin position="50"/>
        <end position="70"/>
    </location>
</feature>
<dbReference type="InterPro" id="IPR050327">
    <property type="entry name" value="Proton-linked_MCT"/>
</dbReference>
<feature type="transmembrane region" description="Helical" evidence="3">
    <location>
        <begin position="540"/>
        <end position="562"/>
    </location>
</feature>
<keyword evidence="3" id="KW-0812">Transmembrane</keyword>
<feature type="region of interest" description="Disordered" evidence="2">
    <location>
        <begin position="295"/>
        <end position="335"/>
    </location>
</feature>
<evidence type="ECO:0000313" key="6">
    <source>
        <dbReference type="Proteomes" id="UP001497623"/>
    </source>
</evidence>
<dbReference type="PANTHER" id="PTHR11360">
    <property type="entry name" value="MONOCARBOXYLATE TRANSPORTER"/>
    <property type="match status" value="1"/>
</dbReference>
<dbReference type="GO" id="GO:0016020">
    <property type="term" value="C:membrane"/>
    <property type="evidence" value="ECO:0007669"/>
    <property type="project" value="UniProtKB-SubCell"/>
</dbReference>
<feature type="transmembrane region" description="Helical" evidence="3">
    <location>
        <begin position="110"/>
        <end position="130"/>
    </location>
</feature>
<feature type="transmembrane region" description="Helical" evidence="3">
    <location>
        <begin position="76"/>
        <end position="98"/>
    </location>
</feature>
<organism evidence="5 6">
    <name type="scientific">Meganyctiphanes norvegica</name>
    <name type="common">Northern krill</name>
    <name type="synonym">Thysanopoda norvegica</name>
    <dbReference type="NCBI Taxonomy" id="48144"/>
    <lineage>
        <taxon>Eukaryota</taxon>
        <taxon>Metazoa</taxon>
        <taxon>Ecdysozoa</taxon>
        <taxon>Arthropoda</taxon>
        <taxon>Crustacea</taxon>
        <taxon>Multicrustacea</taxon>
        <taxon>Malacostraca</taxon>
        <taxon>Eumalacostraca</taxon>
        <taxon>Eucarida</taxon>
        <taxon>Euphausiacea</taxon>
        <taxon>Euphausiidae</taxon>
        <taxon>Meganyctiphanes</taxon>
    </lineage>
</organism>